<evidence type="ECO:0000256" key="1">
    <source>
        <dbReference type="ARBA" id="ARBA00006995"/>
    </source>
</evidence>
<dbReference type="Proteomes" id="UP000549394">
    <property type="component" value="Unassembled WGS sequence"/>
</dbReference>
<evidence type="ECO:0000256" key="2">
    <source>
        <dbReference type="PROSITE-ProRule" id="PRU00339"/>
    </source>
</evidence>
<keyword evidence="4" id="KW-1185">Reference proteome</keyword>
<reference evidence="3 4" key="1">
    <citation type="submission" date="2020-08" db="EMBL/GenBank/DDBJ databases">
        <authorList>
            <person name="Hejnol A."/>
        </authorList>
    </citation>
    <scope>NUCLEOTIDE SEQUENCE [LARGE SCALE GENOMIC DNA]</scope>
</reference>
<dbReference type="InterPro" id="IPR011990">
    <property type="entry name" value="TPR-like_helical_dom_sf"/>
</dbReference>
<dbReference type="OrthoDB" id="539634at2759"/>
<name>A0A7I8VKI8_9ANNE</name>
<feature type="repeat" description="TPR" evidence="2">
    <location>
        <begin position="79"/>
        <end position="112"/>
    </location>
</feature>
<evidence type="ECO:0000313" key="3">
    <source>
        <dbReference type="EMBL" id="CAD5115804.1"/>
    </source>
</evidence>
<accession>A0A7I8VKI8</accession>
<dbReference type="SMART" id="SM00028">
    <property type="entry name" value="TPR"/>
    <property type="match status" value="3"/>
</dbReference>
<dbReference type="SUPFAM" id="SSF48452">
    <property type="entry name" value="TPR-like"/>
    <property type="match status" value="1"/>
</dbReference>
<comment type="similarity">
    <text evidence="1">Belongs to the TTC36 family.</text>
</comment>
<dbReference type="PANTHER" id="PTHR21405">
    <property type="entry name" value="CDNA SEQUENCE BC021608"/>
    <property type="match status" value="1"/>
</dbReference>
<organism evidence="3 4">
    <name type="scientific">Dimorphilus gyrociliatus</name>
    <dbReference type="NCBI Taxonomy" id="2664684"/>
    <lineage>
        <taxon>Eukaryota</taxon>
        <taxon>Metazoa</taxon>
        <taxon>Spiralia</taxon>
        <taxon>Lophotrochozoa</taxon>
        <taxon>Annelida</taxon>
        <taxon>Polychaeta</taxon>
        <taxon>Polychaeta incertae sedis</taxon>
        <taxon>Dinophilidae</taxon>
        <taxon>Dimorphilus</taxon>
    </lineage>
</organism>
<protein>
    <submittedName>
        <fullName evidence="3">DgyrCDS4746</fullName>
    </submittedName>
</protein>
<keyword evidence="2" id="KW-0802">TPR repeat</keyword>
<dbReference type="InterPro" id="IPR019734">
    <property type="entry name" value="TPR_rpt"/>
</dbReference>
<proteinExistence type="inferred from homology"/>
<dbReference type="EMBL" id="CAJFCJ010000006">
    <property type="protein sequence ID" value="CAD5115804.1"/>
    <property type="molecule type" value="Genomic_DNA"/>
</dbReference>
<evidence type="ECO:0000313" key="4">
    <source>
        <dbReference type="Proteomes" id="UP000549394"/>
    </source>
</evidence>
<dbReference type="PANTHER" id="PTHR21405:SF0">
    <property type="entry name" value="TETRATRICOPEPTIDE REPEAT PROTEIN 36"/>
    <property type="match status" value="1"/>
</dbReference>
<dbReference type="InterPro" id="IPR038906">
    <property type="entry name" value="TTC36"/>
</dbReference>
<sequence>MDSGISQHDEDVLNRIFNPNLPYNNDEEAKEVIQSEIETEDDLRAKPYEVEAIKLAEKGEMDQAFAKLNEAIKLAPNRASCFNNRAQVYRLIGDLNNALKDLDTAIDLSKSKGKAACQAFTQRALIRKLQGNDDGAICDFKSAAGLGSDFAKSQVIAMNPYAALCNQMLGEMISKLKKGETD</sequence>
<dbReference type="Gene3D" id="1.25.40.10">
    <property type="entry name" value="Tetratricopeptide repeat domain"/>
    <property type="match status" value="1"/>
</dbReference>
<comment type="caution">
    <text evidence="3">The sequence shown here is derived from an EMBL/GenBank/DDBJ whole genome shotgun (WGS) entry which is preliminary data.</text>
</comment>
<gene>
    <name evidence="3" type="ORF">DGYR_LOCUS4502</name>
</gene>
<dbReference type="AlphaFoldDB" id="A0A7I8VKI8"/>
<dbReference type="PROSITE" id="PS50005">
    <property type="entry name" value="TPR"/>
    <property type="match status" value="1"/>
</dbReference>
<dbReference type="GO" id="GO:0006570">
    <property type="term" value="P:tyrosine metabolic process"/>
    <property type="evidence" value="ECO:0007669"/>
    <property type="project" value="TreeGrafter"/>
</dbReference>